<dbReference type="EMBL" id="AJIL01000038">
    <property type="protein sequence ID" value="KNF00293.1"/>
    <property type="molecule type" value="Genomic_DNA"/>
</dbReference>
<accession>A0A0L0VLX6</accession>
<name>A0A0L0VLX6_9BASI</name>
<evidence type="ECO:0000259" key="2">
    <source>
        <dbReference type="Pfam" id="PF25534"/>
    </source>
</evidence>
<sequence length="335" mass="37490">MPTNAATGASCTINLIQPASSTASTSSSTNLNKIPCQEYKHQTTTDPATGAIQEIVTIESQPASPFEIVINIKPTTYSSLRRSPSHHTSGATRDLAPEGYCFRYLLDGIPIGRCKQHKLKRKFPHYARSIYSSDRSTLRSFQFANVHLVDPDDYQEENRTDQICNDDKVIKSLGTIQIDVIRSTFTSHPRRSKNHSRVNVVTTNQMKFSERSEKACLSTTVGLAEESISDRSPSATHWRTVKRDPQPFLQFIFKYKPRSILESEGTITPSVPIEAADTAVEIDSEKEEESKKNIKKGKNMNNKRVKDEDEDGKPVNNKKDKQPKVIDLTGSDNDS</sequence>
<dbReference type="STRING" id="1165861.A0A0L0VLX6"/>
<dbReference type="PANTHER" id="PTHR36223:SF5">
    <property type="entry name" value="BETA-LACTAMASE-TYPE TRANSPEPTIDASE FOLD DOMAIN CONTAINING PROTEIN"/>
    <property type="match status" value="1"/>
</dbReference>
<organism evidence="3 4">
    <name type="scientific">Puccinia striiformis f. sp. tritici PST-78</name>
    <dbReference type="NCBI Taxonomy" id="1165861"/>
    <lineage>
        <taxon>Eukaryota</taxon>
        <taxon>Fungi</taxon>
        <taxon>Dikarya</taxon>
        <taxon>Basidiomycota</taxon>
        <taxon>Pucciniomycotina</taxon>
        <taxon>Pucciniomycetes</taxon>
        <taxon>Pucciniales</taxon>
        <taxon>Pucciniaceae</taxon>
        <taxon>Puccinia</taxon>
    </lineage>
</organism>
<gene>
    <name evidence="3" type="ORF">PSTG_06466</name>
</gene>
<evidence type="ECO:0000256" key="1">
    <source>
        <dbReference type="SAM" id="MobiDB-lite"/>
    </source>
</evidence>
<proteinExistence type="predicted"/>
<dbReference type="OrthoDB" id="3364132at2759"/>
<dbReference type="Proteomes" id="UP000054564">
    <property type="component" value="Unassembled WGS sequence"/>
</dbReference>
<comment type="caution">
    <text evidence="3">The sequence shown here is derived from an EMBL/GenBank/DDBJ whole genome shotgun (WGS) entry which is preliminary data.</text>
</comment>
<reference evidence="4" key="1">
    <citation type="submission" date="2014-03" db="EMBL/GenBank/DDBJ databases">
        <title>The Genome Sequence of Puccinia striiformis f. sp. tritici PST-78.</title>
        <authorList>
            <consortium name="The Broad Institute Genome Sequencing Platform"/>
            <person name="Cuomo C."/>
            <person name="Hulbert S."/>
            <person name="Chen X."/>
            <person name="Walker B."/>
            <person name="Young S.K."/>
            <person name="Zeng Q."/>
            <person name="Gargeya S."/>
            <person name="Fitzgerald M."/>
            <person name="Haas B."/>
            <person name="Abouelleil A."/>
            <person name="Alvarado L."/>
            <person name="Arachchi H.M."/>
            <person name="Berlin A.M."/>
            <person name="Chapman S.B."/>
            <person name="Goldberg J."/>
            <person name="Griggs A."/>
            <person name="Gujja S."/>
            <person name="Hansen M."/>
            <person name="Howarth C."/>
            <person name="Imamovic A."/>
            <person name="Larimer J."/>
            <person name="McCowan C."/>
            <person name="Montmayeur A."/>
            <person name="Murphy C."/>
            <person name="Neiman D."/>
            <person name="Pearson M."/>
            <person name="Priest M."/>
            <person name="Roberts A."/>
            <person name="Saif S."/>
            <person name="Shea T."/>
            <person name="Sisk P."/>
            <person name="Sykes S."/>
            <person name="Wortman J."/>
            <person name="Nusbaum C."/>
            <person name="Birren B."/>
        </authorList>
    </citation>
    <scope>NUCLEOTIDE SEQUENCE [LARGE SCALE GENOMIC DNA]</scope>
    <source>
        <strain evidence="4">race PST-78</strain>
    </source>
</reference>
<dbReference type="AlphaFoldDB" id="A0A0L0VLX6"/>
<feature type="region of interest" description="Disordered" evidence="1">
    <location>
        <begin position="279"/>
        <end position="335"/>
    </location>
</feature>
<feature type="compositionally biased region" description="Basic residues" evidence="1">
    <location>
        <begin position="293"/>
        <end position="303"/>
    </location>
</feature>
<dbReference type="PANTHER" id="PTHR36223">
    <property type="entry name" value="BETA-LACTAMASE-TYPE TRANSPEPTIDASE FOLD DOMAIN CONTAINING PROTEIN"/>
    <property type="match status" value="1"/>
</dbReference>
<evidence type="ECO:0000313" key="4">
    <source>
        <dbReference type="Proteomes" id="UP000054564"/>
    </source>
</evidence>
<dbReference type="Pfam" id="PF25534">
    <property type="entry name" value="DUF7918"/>
    <property type="match status" value="1"/>
</dbReference>
<keyword evidence="4" id="KW-1185">Reference proteome</keyword>
<protein>
    <recommendedName>
        <fullName evidence="2">DUF7918 domain-containing protein</fullName>
    </recommendedName>
</protein>
<evidence type="ECO:0000313" key="3">
    <source>
        <dbReference type="EMBL" id="KNF00293.1"/>
    </source>
</evidence>
<dbReference type="InterPro" id="IPR057678">
    <property type="entry name" value="DUF7918"/>
</dbReference>
<feature type="domain" description="DUF7918" evidence="2">
    <location>
        <begin position="34"/>
        <end position="268"/>
    </location>
</feature>